<proteinExistence type="predicted"/>
<feature type="compositionally biased region" description="Basic and acidic residues" evidence="1">
    <location>
        <begin position="183"/>
        <end position="193"/>
    </location>
</feature>
<feature type="compositionally biased region" description="Polar residues" evidence="1">
    <location>
        <begin position="441"/>
        <end position="469"/>
    </location>
</feature>
<dbReference type="AlphaFoldDB" id="A0AAN6WBV0"/>
<name>A0AAN6WBV0_9PEZI</name>
<feature type="compositionally biased region" description="Polar residues" evidence="1">
    <location>
        <begin position="239"/>
        <end position="248"/>
    </location>
</feature>
<protein>
    <submittedName>
        <fullName evidence="2">Uncharacterized protein</fullName>
    </submittedName>
</protein>
<feature type="compositionally biased region" description="Polar residues" evidence="1">
    <location>
        <begin position="75"/>
        <end position="84"/>
    </location>
</feature>
<reference evidence="2" key="1">
    <citation type="journal article" date="2023" name="Mol. Phylogenet. Evol.">
        <title>Genome-scale phylogeny and comparative genomics of the fungal order Sordariales.</title>
        <authorList>
            <person name="Hensen N."/>
            <person name="Bonometti L."/>
            <person name="Westerberg I."/>
            <person name="Brannstrom I.O."/>
            <person name="Guillou S."/>
            <person name="Cros-Aarteil S."/>
            <person name="Calhoun S."/>
            <person name="Haridas S."/>
            <person name="Kuo A."/>
            <person name="Mondo S."/>
            <person name="Pangilinan J."/>
            <person name="Riley R."/>
            <person name="LaButti K."/>
            <person name="Andreopoulos B."/>
            <person name="Lipzen A."/>
            <person name="Chen C."/>
            <person name="Yan M."/>
            <person name="Daum C."/>
            <person name="Ng V."/>
            <person name="Clum A."/>
            <person name="Steindorff A."/>
            <person name="Ohm R.A."/>
            <person name="Martin F."/>
            <person name="Silar P."/>
            <person name="Natvig D.O."/>
            <person name="Lalanne C."/>
            <person name="Gautier V."/>
            <person name="Ament-Velasquez S.L."/>
            <person name="Kruys A."/>
            <person name="Hutchinson M.I."/>
            <person name="Powell A.J."/>
            <person name="Barry K."/>
            <person name="Miller A.N."/>
            <person name="Grigoriev I.V."/>
            <person name="Debuchy R."/>
            <person name="Gladieux P."/>
            <person name="Hiltunen Thoren M."/>
            <person name="Johannesson H."/>
        </authorList>
    </citation>
    <scope>NUCLEOTIDE SEQUENCE</scope>
    <source>
        <strain evidence="2">CBS 892.96</strain>
    </source>
</reference>
<feature type="compositionally biased region" description="Basic and acidic residues" evidence="1">
    <location>
        <begin position="574"/>
        <end position="585"/>
    </location>
</feature>
<feature type="compositionally biased region" description="Low complexity" evidence="1">
    <location>
        <begin position="262"/>
        <end position="279"/>
    </location>
</feature>
<feature type="region of interest" description="Disordered" evidence="1">
    <location>
        <begin position="1"/>
        <end position="39"/>
    </location>
</feature>
<accession>A0AAN6WBV0</accession>
<dbReference type="Proteomes" id="UP001302321">
    <property type="component" value="Unassembled WGS sequence"/>
</dbReference>
<dbReference type="EMBL" id="MU866156">
    <property type="protein sequence ID" value="KAK4177747.1"/>
    <property type="molecule type" value="Genomic_DNA"/>
</dbReference>
<feature type="compositionally biased region" description="Polar residues" evidence="1">
    <location>
        <begin position="530"/>
        <end position="542"/>
    </location>
</feature>
<evidence type="ECO:0000256" key="1">
    <source>
        <dbReference type="SAM" id="MobiDB-lite"/>
    </source>
</evidence>
<organism evidence="2 3">
    <name type="scientific">Triangularia setosa</name>
    <dbReference type="NCBI Taxonomy" id="2587417"/>
    <lineage>
        <taxon>Eukaryota</taxon>
        <taxon>Fungi</taxon>
        <taxon>Dikarya</taxon>
        <taxon>Ascomycota</taxon>
        <taxon>Pezizomycotina</taxon>
        <taxon>Sordariomycetes</taxon>
        <taxon>Sordariomycetidae</taxon>
        <taxon>Sordariales</taxon>
        <taxon>Podosporaceae</taxon>
        <taxon>Triangularia</taxon>
    </lineage>
</organism>
<feature type="compositionally biased region" description="Low complexity" evidence="1">
    <location>
        <begin position="330"/>
        <end position="343"/>
    </location>
</feature>
<feature type="region of interest" description="Disordered" evidence="1">
    <location>
        <begin position="54"/>
        <end position="492"/>
    </location>
</feature>
<evidence type="ECO:0000313" key="2">
    <source>
        <dbReference type="EMBL" id="KAK4177747.1"/>
    </source>
</evidence>
<feature type="compositionally biased region" description="Polar residues" evidence="1">
    <location>
        <begin position="559"/>
        <end position="571"/>
    </location>
</feature>
<evidence type="ECO:0000313" key="3">
    <source>
        <dbReference type="Proteomes" id="UP001302321"/>
    </source>
</evidence>
<gene>
    <name evidence="2" type="ORF">QBC36DRAFT_184240</name>
</gene>
<feature type="compositionally biased region" description="Basic and acidic residues" evidence="1">
    <location>
        <begin position="11"/>
        <end position="24"/>
    </location>
</feature>
<feature type="region of interest" description="Disordered" evidence="1">
    <location>
        <begin position="516"/>
        <end position="595"/>
    </location>
</feature>
<keyword evidence="3" id="KW-1185">Reference proteome</keyword>
<reference evidence="2" key="2">
    <citation type="submission" date="2023-05" db="EMBL/GenBank/DDBJ databases">
        <authorList>
            <consortium name="Lawrence Berkeley National Laboratory"/>
            <person name="Steindorff A."/>
            <person name="Hensen N."/>
            <person name="Bonometti L."/>
            <person name="Westerberg I."/>
            <person name="Brannstrom I.O."/>
            <person name="Guillou S."/>
            <person name="Cros-Aarteil S."/>
            <person name="Calhoun S."/>
            <person name="Haridas S."/>
            <person name="Kuo A."/>
            <person name="Mondo S."/>
            <person name="Pangilinan J."/>
            <person name="Riley R."/>
            <person name="Labutti K."/>
            <person name="Andreopoulos B."/>
            <person name="Lipzen A."/>
            <person name="Chen C."/>
            <person name="Yanf M."/>
            <person name="Daum C."/>
            <person name="Ng V."/>
            <person name="Clum A."/>
            <person name="Ohm R."/>
            <person name="Martin F."/>
            <person name="Silar P."/>
            <person name="Natvig D."/>
            <person name="Lalanne C."/>
            <person name="Gautier V."/>
            <person name="Ament-Velasquez S.L."/>
            <person name="Kruys A."/>
            <person name="Hutchinson M.I."/>
            <person name="Powell A.J."/>
            <person name="Barry K."/>
            <person name="Miller A.N."/>
            <person name="Grigoriev I.V."/>
            <person name="Debuchy R."/>
            <person name="Gladieux P."/>
            <person name="Thoren M.H."/>
            <person name="Johannesson H."/>
        </authorList>
    </citation>
    <scope>NUCLEOTIDE SEQUENCE</scope>
    <source>
        <strain evidence="2">CBS 892.96</strain>
    </source>
</reference>
<feature type="compositionally biased region" description="Low complexity" evidence="1">
    <location>
        <begin position="194"/>
        <end position="208"/>
    </location>
</feature>
<sequence>MSAVKNLRAMFEQKGETSPPERGRSPGAPFIPGAESPRPLAKVRTSFIAIEKDGRMGLTREGSQDSVPGIRKLSGGSSEMTTPTAGKEISNPFDKIERPTSTPKTILRDQPIVETPQSKAEDKVATSPAKEAKVTQTPVTEIVKKEEMKNPKPGLDGVLDKTATPAPKPEMKEPVNGTSSTNQKEKDASKEATKPTTTTTAPRATLKPITTLSSAGKLEVKPAKSPITTKPPKSPALRPQQNLAVTKQTPERKVSHSGNTMTPKAATPAAKPSGPSSVKKPPPLHASPAATAFVKPKVKSPTRPVKLPPGLTTHTAASGSKIHADSSHPASSVVRSTSRASMSGTGTTSKAAPAKTLKRQSSTIGRARPSIGPPPPQPAKDHHPKKEKPVDESFLARMMRPTQASANKVTQKVPISPPRHGPPASRKTSPAAKPRIKKASSRTGGTPATSRPHSATSGHGAPSASQTSLAPAAEIVPAPKLAEDDTRHAVHDAVAEKTAAQEVTVIAEQAETAEAAVEAAKEVDGEVSLPETSPSTEALTNSTDHRSVESNGAKAEVNGHTNGDASISSTPAAKETEAPAIDNKEHHSKVAAVVA</sequence>
<comment type="caution">
    <text evidence="2">The sequence shown here is derived from an EMBL/GenBank/DDBJ whole genome shotgun (WGS) entry which is preliminary data.</text>
</comment>
<feature type="compositionally biased region" description="Basic and acidic residues" evidence="1">
    <location>
        <begin position="481"/>
        <end position="492"/>
    </location>
</feature>